<name>I3YW56_AEQSU</name>
<dbReference type="STRING" id="746697.Aeqsu_1744"/>
<dbReference type="KEGG" id="asl:Aeqsu_1744"/>
<dbReference type="Proteomes" id="UP000006049">
    <property type="component" value="Chromosome"/>
</dbReference>
<reference evidence="2 3" key="1">
    <citation type="submission" date="2012-06" db="EMBL/GenBank/DDBJ databases">
        <title>The complete genome of Aequorivita sublithincola DSM 14238.</title>
        <authorList>
            <consortium name="US DOE Joint Genome Institute (JGI-PGF)"/>
            <person name="Lucas S."/>
            <person name="Copeland A."/>
            <person name="Lapidus A."/>
            <person name="Goodwin L."/>
            <person name="Pitluck S."/>
            <person name="Peters L."/>
            <person name="Munk A.C.C."/>
            <person name="Kyrpides N."/>
            <person name="Mavromatis K."/>
            <person name="Pagani I."/>
            <person name="Ivanova N."/>
            <person name="Ovchinnikova G."/>
            <person name="Zeytun A."/>
            <person name="Detter J.C."/>
            <person name="Han C."/>
            <person name="Land M."/>
            <person name="Hauser L."/>
            <person name="Markowitz V."/>
            <person name="Cheng J.-F."/>
            <person name="Hugenholtz P."/>
            <person name="Woyke T."/>
            <person name="Wu D."/>
            <person name="Tindall B."/>
            <person name="Faehnrich R."/>
            <person name="Brambilla E."/>
            <person name="Klenk H.-P."/>
            <person name="Eisen J.A."/>
        </authorList>
    </citation>
    <scope>NUCLEOTIDE SEQUENCE [LARGE SCALE GENOMIC DNA]</scope>
    <source>
        <strain evidence="3">DSM 14238 / LMG 21431 / ACAM 643 / 9-3</strain>
    </source>
</reference>
<evidence type="ECO:0000313" key="2">
    <source>
        <dbReference type="EMBL" id="AFL81224.1"/>
    </source>
</evidence>
<feature type="transmembrane region" description="Helical" evidence="1">
    <location>
        <begin position="45"/>
        <end position="65"/>
    </location>
</feature>
<accession>I3YW56</accession>
<gene>
    <name evidence="2" type="ordered locus">Aeqsu_1744</name>
</gene>
<keyword evidence="1" id="KW-0472">Membrane</keyword>
<dbReference type="EMBL" id="CP003280">
    <property type="protein sequence ID" value="AFL81224.1"/>
    <property type="molecule type" value="Genomic_DNA"/>
</dbReference>
<feature type="transmembrane region" description="Helical" evidence="1">
    <location>
        <begin position="5"/>
        <end position="25"/>
    </location>
</feature>
<keyword evidence="3" id="KW-1185">Reference proteome</keyword>
<keyword evidence="1" id="KW-1133">Transmembrane helix</keyword>
<evidence type="ECO:0000313" key="3">
    <source>
        <dbReference type="Proteomes" id="UP000006049"/>
    </source>
</evidence>
<dbReference type="AlphaFoldDB" id="I3YW56"/>
<dbReference type="eggNOG" id="ENOG502ZKUD">
    <property type="taxonomic scope" value="Bacteria"/>
</dbReference>
<sequence>MKHSILSIIVAAIGISFILYMNYYFAQQINLLQPHQQLSEPGLIITPKVHKMSALIIGLIGVFFGIKGFKSFRKLSLIGIVLSLILVVISFLPLWHYFRP</sequence>
<keyword evidence="1" id="KW-0812">Transmembrane</keyword>
<protein>
    <submittedName>
        <fullName evidence="2">Uncharacterized protein</fullName>
    </submittedName>
</protein>
<evidence type="ECO:0000256" key="1">
    <source>
        <dbReference type="SAM" id="Phobius"/>
    </source>
</evidence>
<feature type="transmembrane region" description="Helical" evidence="1">
    <location>
        <begin position="77"/>
        <end position="98"/>
    </location>
</feature>
<dbReference type="HOGENOM" id="CLU_2299703_0_0_10"/>
<proteinExistence type="predicted"/>
<organism evidence="2 3">
    <name type="scientific">Aequorivita sublithincola (strain DSM 14238 / LMG 21431 / ACAM 643 / 9-3)</name>
    <dbReference type="NCBI Taxonomy" id="746697"/>
    <lineage>
        <taxon>Bacteria</taxon>
        <taxon>Pseudomonadati</taxon>
        <taxon>Bacteroidota</taxon>
        <taxon>Flavobacteriia</taxon>
        <taxon>Flavobacteriales</taxon>
        <taxon>Flavobacteriaceae</taxon>
        <taxon>Aequorivita</taxon>
    </lineage>
</organism>